<feature type="transmembrane region" description="Helical" evidence="6">
    <location>
        <begin position="103"/>
        <end position="121"/>
    </location>
</feature>
<sequence>MSSDSSPATAQKPTVTVDSDTISNPASGFRKGSAFWLTFIAILVCSFVSALDLTAISIALRTITDSLNGGDKFVWVGSAYGLASAASLPLSGRLADTFGRRPVMLASVGLFFLGSALSGASQSMDMLIGARTVQGIGSGGIWNLSEIIVSDLVPLLERGMFMGIISGVWDWPPDCESLVGAAFAQANAWRWILYLNLPLTGIAFVLVLLFLRVRMPPGTIGDKLAHLDTIGNLIIIAGTTVALIGLTWGGVAYKWTSPHTLATLVIGFVFIGMFFVYERLVPNEPSIPWEVVSDRTTLAAYIGTFFHGLTSTAVFYYLPTYFQACRGSSPLRSSVELLPITLVIAPFAFFLLLLDPVSQKYRWVNVLGWACLVVGFGLLSLLDQSTSTGKWVGYQIVAAAGLGFLYTAMVFPALAPLPVSRTASALAFSSFSRTFAQTWGVTIGSTILQNRLDKTLPAQFGAQFPSGVQIAYAAIPVIDNLEDPLRSEVRDAFAKSLRVVWLAMIVMSGAGLLSVGLMREVPMQKTTDGTYGLDAISHPPLPDAEKHGGAGVSESAATQRTEPEVSEQ</sequence>
<dbReference type="GO" id="GO:0022857">
    <property type="term" value="F:transmembrane transporter activity"/>
    <property type="evidence" value="ECO:0007669"/>
    <property type="project" value="InterPro"/>
</dbReference>
<keyword evidence="3 6" id="KW-1133">Transmembrane helix</keyword>
<feature type="transmembrane region" description="Helical" evidence="6">
    <location>
        <begin position="298"/>
        <end position="317"/>
    </location>
</feature>
<dbReference type="InterPro" id="IPR011701">
    <property type="entry name" value="MFS"/>
</dbReference>
<evidence type="ECO:0000256" key="4">
    <source>
        <dbReference type="ARBA" id="ARBA00023136"/>
    </source>
</evidence>
<feature type="domain" description="Major facilitator superfamily (MFS) profile" evidence="7">
    <location>
        <begin position="38"/>
        <end position="491"/>
    </location>
</feature>
<proteinExistence type="predicted"/>
<dbReference type="InterPro" id="IPR036259">
    <property type="entry name" value="MFS_trans_sf"/>
</dbReference>
<evidence type="ECO:0000256" key="1">
    <source>
        <dbReference type="ARBA" id="ARBA00004141"/>
    </source>
</evidence>
<dbReference type="GO" id="GO:0005886">
    <property type="term" value="C:plasma membrane"/>
    <property type="evidence" value="ECO:0007669"/>
    <property type="project" value="TreeGrafter"/>
</dbReference>
<evidence type="ECO:0000256" key="5">
    <source>
        <dbReference type="SAM" id="MobiDB-lite"/>
    </source>
</evidence>
<dbReference type="RefSeq" id="XP_007366934.1">
    <property type="nucleotide sequence ID" value="XM_007366872.1"/>
</dbReference>
<evidence type="ECO:0000313" key="8">
    <source>
        <dbReference type="EMBL" id="EJF60254.1"/>
    </source>
</evidence>
<feature type="transmembrane region" description="Helical" evidence="6">
    <location>
        <begin position="259"/>
        <end position="277"/>
    </location>
</feature>
<feature type="transmembrane region" description="Helical" evidence="6">
    <location>
        <begin position="191"/>
        <end position="211"/>
    </location>
</feature>
<protein>
    <submittedName>
        <fullName evidence="8">Iron permease</fullName>
    </submittedName>
</protein>
<dbReference type="Proteomes" id="UP000053319">
    <property type="component" value="Unassembled WGS sequence"/>
</dbReference>
<dbReference type="OMA" id="FQFTAYN"/>
<feature type="transmembrane region" description="Helical" evidence="6">
    <location>
        <begin position="366"/>
        <end position="382"/>
    </location>
</feature>
<dbReference type="AlphaFoldDB" id="R7SVP3"/>
<comment type="subcellular location">
    <subcellularLocation>
        <location evidence="1">Membrane</location>
        <topology evidence="1">Multi-pass membrane protein</topology>
    </subcellularLocation>
</comment>
<dbReference type="HOGENOM" id="CLU_000960_22_0_1"/>
<dbReference type="PANTHER" id="PTHR23501:SF102">
    <property type="entry name" value="DRUG TRANSPORTER, PUTATIVE (AFU_ORTHOLOGUE AFUA_3G08530)-RELATED"/>
    <property type="match status" value="1"/>
</dbReference>
<feature type="region of interest" description="Disordered" evidence="5">
    <location>
        <begin position="530"/>
        <end position="568"/>
    </location>
</feature>
<feature type="transmembrane region" description="Helical" evidence="6">
    <location>
        <begin position="34"/>
        <end position="60"/>
    </location>
</feature>
<reference evidence="8 9" key="1">
    <citation type="journal article" date="2012" name="Science">
        <title>The Paleozoic origin of enzymatic lignin decomposition reconstructed from 31 fungal genomes.</title>
        <authorList>
            <person name="Floudas D."/>
            <person name="Binder M."/>
            <person name="Riley R."/>
            <person name="Barry K."/>
            <person name="Blanchette R.A."/>
            <person name="Henrissat B."/>
            <person name="Martinez A.T."/>
            <person name="Otillar R."/>
            <person name="Spatafora J.W."/>
            <person name="Yadav J.S."/>
            <person name="Aerts A."/>
            <person name="Benoit I."/>
            <person name="Boyd A."/>
            <person name="Carlson A."/>
            <person name="Copeland A."/>
            <person name="Coutinho P.M."/>
            <person name="de Vries R.P."/>
            <person name="Ferreira P."/>
            <person name="Findley K."/>
            <person name="Foster B."/>
            <person name="Gaskell J."/>
            <person name="Glotzer D."/>
            <person name="Gorecki P."/>
            <person name="Heitman J."/>
            <person name="Hesse C."/>
            <person name="Hori C."/>
            <person name="Igarashi K."/>
            <person name="Jurgens J.A."/>
            <person name="Kallen N."/>
            <person name="Kersten P."/>
            <person name="Kohler A."/>
            <person name="Kuees U."/>
            <person name="Kumar T.K.A."/>
            <person name="Kuo A."/>
            <person name="LaButti K."/>
            <person name="Larrondo L.F."/>
            <person name="Lindquist E."/>
            <person name="Ling A."/>
            <person name="Lombard V."/>
            <person name="Lucas S."/>
            <person name="Lundell T."/>
            <person name="Martin R."/>
            <person name="McLaughlin D.J."/>
            <person name="Morgenstern I."/>
            <person name="Morin E."/>
            <person name="Murat C."/>
            <person name="Nagy L.G."/>
            <person name="Nolan M."/>
            <person name="Ohm R.A."/>
            <person name="Patyshakuliyeva A."/>
            <person name="Rokas A."/>
            <person name="Ruiz-Duenas F.J."/>
            <person name="Sabat G."/>
            <person name="Salamov A."/>
            <person name="Samejima M."/>
            <person name="Schmutz J."/>
            <person name="Slot J.C."/>
            <person name="St John F."/>
            <person name="Stenlid J."/>
            <person name="Sun H."/>
            <person name="Sun S."/>
            <person name="Syed K."/>
            <person name="Tsang A."/>
            <person name="Wiebenga A."/>
            <person name="Young D."/>
            <person name="Pisabarro A."/>
            <person name="Eastwood D.C."/>
            <person name="Martin F."/>
            <person name="Cullen D."/>
            <person name="Grigoriev I.V."/>
            <person name="Hibbett D.S."/>
        </authorList>
    </citation>
    <scope>NUCLEOTIDE SEQUENCE [LARGE SCALE GENOMIC DNA]</scope>
    <source>
        <strain evidence="8 9">LYAD-421 SS1</strain>
    </source>
</reference>
<dbReference type="GeneID" id="18843215"/>
<keyword evidence="4 6" id="KW-0472">Membrane</keyword>
<evidence type="ECO:0000256" key="6">
    <source>
        <dbReference type="SAM" id="Phobius"/>
    </source>
</evidence>
<evidence type="ECO:0000256" key="3">
    <source>
        <dbReference type="ARBA" id="ARBA00022989"/>
    </source>
</evidence>
<feature type="transmembrane region" description="Helical" evidence="6">
    <location>
        <begin position="499"/>
        <end position="518"/>
    </location>
</feature>
<name>R7SVP3_DICSQ</name>
<dbReference type="PROSITE" id="PS50850">
    <property type="entry name" value="MFS"/>
    <property type="match status" value="1"/>
</dbReference>
<feature type="transmembrane region" description="Helical" evidence="6">
    <location>
        <begin position="232"/>
        <end position="253"/>
    </location>
</feature>
<feature type="transmembrane region" description="Helical" evidence="6">
    <location>
        <begin position="394"/>
        <end position="415"/>
    </location>
</feature>
<feature type="transmembrane region" description="Helical" evidence="6">
    <location>
        <begin position="337"/>
        <end position="354"/>
    </location>
</feature>
<evidence type="ECO:0000256" key="2">
    <source>
        <dbReference type="ARBA" id="ARBA00022692"/>
    </source>
</evidence>
<dbReference type="PANTHER" id="PTHR23501">
    <property type="entry name" value="MAJOR FACILITATOR SUPERFAMILY"/>
    <property type="match status" value="1"/>
</dbReference>
<dbReference type="Gene3D" id="1.20.1250.20">
    <property type="entry name" value="MFS general substrate transporter like domains"/>
    <property type="match status" value="1"/>
</dbReference>
<dbReference type="Pfam" id="PF07690">
    <property type="entry name" value="MFS_1"/>
    <property type="match status" value="1"/>
</dbReference>
<organism evidence="8 9">
    <name type="scientific">Dichomitus squalens (strain LYAD-421)</name>
    <name type="common">Western red white-rot fungus</name>
    <dbReference type="NCBI Taxonomy" id="732165"/>
    <lineage>
        <taxon>Eukaryota</taxon>
        <taxon>Fungi</taxon>
        <taxon>Dikarya</taxon>
        <taxon>Basidiomycota</taxon>
        <taxon>Agaricomycotina</taxon>
        <taxon>Agaricomycetes</taxon>
        <taxon>Polyporales</taxon>
        <taxon>Polyporaceae</taxon>
        <taxon>Dichomitus</taxon>
    </lineage>
</organism>
<dbReference type="InterPro" id="IPR020846">
    <property type="entry name" value="MFS_dom"/>
</dbReference>
<keyword evidence="2 6" id="KW-0812">Transmembrane</keyword>
<evidence type="ECO:0000259" key="7">
    <source>
        <dbReference type="PROSITE" id="PS50850"/>
    </source>
</evidence>
<accession>R7SVP3</accession>
<feature type="transmembrane region" description="Helical" evidence="6">
    <location>
        <begin position="72"/>
        <end position="91"/>
    </location>
</feature>
<dbReference type="EMBL" id="JH719417">
    <property type="protein sequence ID" value="EJF60254.1"/>
    <property type="molecule type" value="Genomic_DNA"/>
</dbReference>
<dbReference type="SUPFAM" id="SSF103473">
    <property type="entry name" value="MFS general substrate transporter"/>
    <property type="match status" value="1"/>
</dbReference>
<gene>
    <name evidence="8" type="ORF">DICSQDRAFT_63384</name>
</gene>
<evidence type="ECO:0000313" key="9">
    <source>
        <dbReference type="Proteomes" id="UP000053319"/>
    </source>
</evidence>
<dbReference type="KEGG" id="dsq:DICSQDRAFT_63384"/>